<name>A0A0C3C6Q1_PILCF</name>
<reference evidence="4" key="2">
    <citation type="submission" date="2015-01" db="EMBL/GenBank/DDBJ databases">
        <title>Evolutionary Origins and Diversification of the Mycorrhizal Mutualists.</title>
        <authorList>
            <consortium name="DOE Joint Genome Institute"/>
            <consortium name="Mycorrhizal Genomics Consortium"/>
            <person name="Kohler A."/>
            <person name="Kuo A."/>
            <person name="Nagy L.G."/>
            <person name="Floudas D."/>
            <person name="Copeland A."/>
            <person name="Barry K.W."/>
            <person name="Cichocki N."/>
            <person name="Veneault-Fourrey C."/>
            <person name="LaButti K."/>
            <person name="Lindquist E.A."/>
            <person name="Lipzen A."/>
            <person name="Lundell T."/>
            <person name="Morin E."/>
            <person name="Murat C."/>
            <person name="Riley R."/>
            <person name="Ohm R."/>
            <person name="Sun H."/>
            <person name="Tunlid A."/>
            <person name="Henrissat B."/>
            <person name="Grigoriev I.V."/>
            <person name="Hibbett D.S."/>
            <person name="Martin F."/>
        </authorList>
    </citation>
    <scope>NUCLEOTIDE SEQUENCE [LARGE SCALE GENOMIC DNA]</scope>
    <source>
        <strain evidence="4">F 1598</strain>
    </source>
</reference>
<protein>
    <recommendedName>
        <fullName evidence="2">DUF6697 domain-containing protein</fullName>
    </recommendedName>
</protein>
<feature type="domain" description="DUF6697" evidence="2">
    <location>
        <begin position="125"/>
        <end position="237"/>
    </location>
</feature>
<keyword evidence="4" id="KW-1185">Reference proteome</keyword>
<dbReference type="Proteomes" id="UP000054166">
    <property type="component" value="Unassembled WGS sequence"/>
</dbReference>
<feature type="compositionally biased region" description="Polar residues" evidence="1">
    <location>
        <begin position="44"/>
        <end position="59"/>
    </location>
</feature>
<evidence type="ECO:0000259" key="2">
    <source>
        <dbReference type="Pfam" id="PF20411"/>
    </source>
</evidence>
<organism evidence="3 4">
    <name type="scientific">Piloderma croceum (strain F 1598)</name>
    <dbReference type="NCBI Taxonomy" id="765440"/>
    <lineage>
        <taxon>Eukaryota</taxon>
        <taxon>Fungi</taxon>
        <taxon>Dikarya</taxon>
        <taxon>Basidiomycota</taxon>
        <taxon>Agaricomycotina</taxon>
        <taxon>Agaricomycetes</taxon>
        <taxon>Agaricomycetidae</taxon>
        <taxon>Atheliales</taxon>
        <taxon>Atheliaceae</taxon>
        <taxon>Piloderma</taxon>
    </lineage>
</organism>
<evidence type="ECO:0000313" key="3">
    <source>
        <dbReference type="EMBL" id="KIM85352.1"/>
    </source>
</evidence>
<feature type="region of interest" description="Disordered" evidence="1">
    <location>
        <begin position="44"/>
        <end position="76"/>
    </location>
</feature>
<dbReference type="OrthoDB" id="2757553at2759"/>
<dbReference type="InterPro" id="IPR046520">
    <property type="entry name" value="DUF6697"/>
</dbReference>
<dbReference type="HOGENOM" id="CLU_1147549_0_0_1"/>
<evidence type="ECO:0000256" key="1">
    <source>
        <dbReference type="SAM" id="MobiDB-lite"/>
    </source>
</evidence>
<sequence>MKCGVQIRELQKATKTSDQLNKDREELQRNRSMLRMANEMVEQLQDQKSISQTSPNTTHRCLPGRPRTPENLQASGSNCVVENPDSSFTNIAAYLSPLPAERKKALDVFPLITVASEDQGAKALFSRNYLTSQLGGSVQSVIANVDVNKPRRLAQYGISCYLCPNMEQNPWCPTRPGMHGYMFVGLGKEADTFNESEIRHVFVSIGRKQYRYLGLYEALRAKEPLTADEWEPLPENVGIQLF</sequence>
<dbReference type="InParanoid" id="A0A0C3C6Q1"/>
<gene>
    <name evidence="3" type="ORF">PILCRDRAFT_358610</name>
</gene>
<proteinExistence type="predicted"/>
<evidence type="ECO:0000313" key="4">
    <source>
        <dbReference type="Proteomes" id="UP000054166"/>
    </source>
</evidence>
<reference evidence="3 4" key="1">
    <citation type="submission" date="2014-04" db="EMBL/GenBank/DDBJ databases">
        <authorList>
            <consortium name="DOE Joint Genome Institute"/>
            <person name="Kuo A."/>
            <person name="Tarkka M."/>
            <person name="Buscot F."/>
            <person name="Kohler A."/>
            <person name="Nagy L.G."/>
            <person name="Floudas D."/>
            <person name="Copeland A."/>
            <person name="Barry K.W."/>
            <person name="Cichocki N."/>
            <person name="Veneault-Fourrey C."/>
            <person name="LaButti K."/>
            <person name="Lindquist E.A."/>
            <person name="Lipzen A."/>
            <person name="Lundell T."/>
            <person name="Morin E."/>
            <person name="Murat C."/>
            <person name="Sun H."/>
            <person name="Tunlid A."/>
            <person name="Henrissat B."/>
            <person name="Grigoriev I.V."/>
            <person name="Hibbett D.S."/>
            <person name="Martin F."/>
            <person name="Nordberg H.P."/>
            <person name="Cantor M.N."/>
            <person name="Hua S.X."/>
        </authorList>
    </citation>
    <scope>NUCLEOTIDE SEQUENCE [LARGE SCALE GENOMIC DNA]</scope>
    <source>
        <strain evidence="3 4">F 1598</strain>
    </source>
</reference>
<dbReference type="Pfam" id="PF20411">
    <property type="entry name" value="DUF6697"/>
    <property type="match status" value="1"/>
</dbReference>
<dbReference type="AlphaFoldDB" id="A0A0C3C6Q1"/>
<accession>A0A0C3C6Q1</accession>
<dbReference type="EMBL" id="KN832985">
    <property type="protein sequence ID" value="KIM85352.1"/>
    <property type="molecule type" value="Genomic_DNA"/>
</dbReference>